<evidence type="ECO:0000313" key="7">
    <source>
        <dbReference type="EMBL" id="APH02844.1"/>
    </source>
</evidence>
<keyword evidence="4 6" id="KW-1133">Transmembrane helix</keyword>
<organism evidence="7 8">
    <name type="scientific">Janibacter indicus</name>
    <dbReference type="NCBI Taxonomy" id="857417"/>
    <lineage>
        <taxon>Bacteria</taxon>
        <taxon>Bacillati</taxon>
        <taxon>Actinomycetota</taxon>
        <taxon>Actinomycetes</taxon>
        <taxon>Micrococcales</taxon>
        <taxon>Intrasporangiaceae</taxon>
        <taxon>Janibacter</taxon>
    </lineage>
</organism>
<reference evidence="7 8" key="1">
    <citation type="submission" date="2015-11" db="EMBL/GenBank/DDBJ databases">
        <authorList>
            <person name="Zhang Y."/>
            <person name="Guo Z."/>
        </authorList>
    </citation>
    <scope>NUCLEOTIDE SEQUENCE [LARGE SCALE GENOMIC DNA]</scope>
    <source>
        <strain evidence="7 8">YFY001</strain>
    </source>
</reference>
<evidence type="ECO:0000256" key="4">
    <source>
        <dbReference type="ARBA" id="ARBA00022989"/>
    </source>
</evidence>
<dbReference type="InterPro" id="IPR012506">
    <property type="entry name" value="TMEM86B-like"/>
</dbReference>
<evidence type="ECO:0000313" key="8">
    <source>
        <dbReference type="Proteomes" id="UP000182938"/>
    </source>
</evidence>
<dbReference type="Proteomes" id="UP000182938">
    <property type="component" value="Chromosome"/>
</dbReference>
<dbReference type="RefSeq" id="WP_072625972.1">
    <property type="nucleotide sequence ID" value="NZ_CP013290.1"/>
</dbReference>
<feature type="transmembrane region" description="Helical" evidence="6">
    <location>
        <begin position="113"/>
        <end position="130"/>
    </location>
</feature>
<dbReference type="GO" id="GO:0016787">
    <property type="term" value="F:hydrolase activity"/>
    <property type="evidence" value="ECO:0007669"/>
    <property type="project" value="TreeGrafter"/>
</dbReference>
<evidence type="ECO:0000256" key="2">
    <source>
        <dbReference type="ARBA" id="ARBA00007375"/>
    </source>
</evidence>
<protein>
    <recommendedName>
        <fullName evidence="9">Lysoplasmalogenase</fullName>
    </recommendedName>
</protein>
<keyword evidence="8" id="KW-1185">Reference proteome</keyword>
<dbReference type="AlphaFoldDB" id="A0A1L3MKX0"/>
<proteinExistence type="inferred from homology"/>
<evidence type="ECO:0000256" key="1">
    <source>
        <dbReference type="ARBA" id="ARBA00004141"/>
    </source>
</evidence>
<dbReference type="Pfam" id="PF07947">
    <property type="entry name" value="YhhN"/>
    <property type="match status" value="1"/>
</dbReference>
<gene>
    <name evidence="7" type="ORF">ASJ30_15935</name>
</gene>
<dbReference type="EMBL" id="CP013290">
    <property type="protein sequence ID" value="APH02844.1"/>
    <property type="molecule type" value="Genomic_DNA"/>
</dbReference>
<evidence type="ECO:0000256" key="5">
    <source>
        <dbReference type="ARBA" id="ARBA00023136"/>
    </source>
</evidence>
<keyword evidence="5 6" id="KW-0472">Membrane</keyword>
<name>A0A1L3MKX0_9MICO</name>
<evidence type="ECO:0000256" key="6">
    <source>
        <dbReference type="SAM" id="Phobius"/>
    </source>
</evidence>
<comment type="subcellular location">
    <subcellularLocation>
        <location evidence="1">Membrane</location>
        <topology evidence="1">Multi-pass membrane protein</topology>
    </subcellularLocation>
</comment>
<keyword evidence="3 6" id="KW-0812">Transmembrane</keyword>
<dbReference type="PANTHER" id="PTHR31885:SF6">
    <property type="entry name" value="GH04784P"/>
    <property type="match status" value="1"/>
</dbReference>
<evidence type="ECO:0000256" key="3">
    <source>
        <dbReference type="ARBA" id="ARBA00022692"/>
    </source>
</evidence>
<accession>A0A1L3MKX0</accession>
<feature type="transmembrane region" description="Helical" evidence="6">
    <location>
        <begin position="136"/>
        <end position="153"/>
    </location>
</feature>
<comment type="similarity">
    <text evidence="2">Belongs to the TMEM86 family.</text>
</comment>
<feature type="transmembrane region" description="Helical" evidence="6">
    <location>
        <begin position="187"/>
        <end position="208"/>
    </location>
</feature>
<sequence length="219" mass="23053">MPALAALVAVTLVHLVAQGVAPGGVVADLTQVLLMPALAWLLWTTTPDPKSQLARLALAALGLSWLGDTLPRFFDDGSDAGFWAMVVPFLLAQIAYAAAFLPFVDRSIARTRPVLVAPCVAAVLAVLVFTALWTGAIWPVLVYGAAIVTMAVLATGLDRVATVGAVVFLVSDGLIALRTFALVELPLHSVLVMLTYVIAQFLLVASIAHHDRAARPLRG</sequence>
<feature type="transmembrane region" description="Helical" evidence="6">
    <location>
        <begin position="80"/>
        <end position="101"/>
    </location>
</feature>
<dbReference type="PANTHER" id="PTHR31885">
    <property type="entry name" value="GH04784P"/>
    <property type="match status" value="1"/>
</dbReference>
<dbReference type="GO" id="GO:0016020">
    <property type="term" value="C:membrane"/>
    <property type="evidence" value="ECO:0007669"/>
    <property type="project" value="UniProtKB-SubCell"/>
</dbReference>
<dbReference type="KEGG" id="jte:ASJ30_15935"/>
<feature type="transmembrane region" description="Helical" evidence="6">
    <location>
        <begin position="160"/>
        <end position="181"/>
    </location>
</feature>
<evidence type="ECO:0008006" key="9">
    <source>
        <dbReference type="Google" id="ProtNLM"/>
    </source>
</evidence>